<keyword evidence="5" id="KW-0863">Zinc-finger</keyword>
<organism evidence="8 9">
    <name type="scientific">Tulasnella calospora MUT 4182</name>
    <dbReference type="NCBI Taxonomy" id="1051891"/>
    <lineage>
        <taxon>Eukaryota</taxon>
        <taxon>Fungi</taxon>
        <taxon>Dikarya</taxon>
        <taxon>Basidiomycota</taxon>
        <taxon>Agaricomycotina</taxon>
        <taxon>Agaricomycetes</taxon>
        <taxon>Cantharellales</taxon>
        <taxon>Tulasnellaceae</taxon>
        <taxon>Tulasnella</taxon>
    </lineage>
</organism>
<dbReference type="GO" id="GO:0005524">
    <property type="term" value="F:ATP binding"/>
    <property type="evidence" value="ECO:0007669"/>
    <property type="project" value="UniProtKB-KW"/>
</dbReference>
<evidence type="ECO:0000256" key="2">
    <source>
        <dbReference type="ARBA" id="ARBA00022801"/>
    </source>
</evidence>
<dbReference type="PANTHER" id="PTHR21529:SF4">
    <property type="entry name" value="TPR AND ANKYRIN REPEAT-CONTAINING PROTEIN 1"/>
    <property type="match status" value="1"/>
</dbReference>
<evidence type="ECO:0000256" key="1">
    <source>
        <dbReference type="ARBA" id="ARBA00022741"/>
    </source>
</evidence>
<feature type="compositionally biased region" description="Polar residues" evidence="6">
    <location>
        <begin position="189"/>
        <end position="203"/>
    </location>
</feature>
<sequence>MDPENVLANFVIRGPIDSKPALIVALFNLSTSLQNSDADIISLLDALTRQVGGLLEAVMTLRNDEAFTFRSRILKVVEKSSRSPHPTFVTCAERVGAYLISLPPWIALDSSVMQEYNALSARILSSKKPDGEDFIQKKEAPTMTSPPKPKKVAQPKSKKKRFVPLSLVSQDGPQEDTDKPLTSPVARKQPTSPDDTITRPSPIENFSKQLRTCLGVYFTACLENAVEELAVDNLLDTLVQKSMPSSTTRAALKAAAVKTRTSTTDTPHAQSSDTSLPESSNHLTLRLHNIAELLSYNTGSPVGEWPVVVSQEGIRQFQQYLRDNRGMFDRIEKAIRLDSTFADIRIQTIELVLTLFSQLSQGIFSLSNYYEIVSQRHGVPMHSANLGGGLRLVYQIDFGAPVDPWTESQFIRVFGVFPDSEANTEFWRAVSVLLALRGWEYIQSCVDQAESRRLAEGARSIGPSQLPPPDISECLSPGSEVNIAESHHPELHRILALEKYIPVNPSFFQAIQKFDDSSFMFAVSSVEDRIIKYPSSYLIMGRSGTGKTTCMIFRMIKLDIASKKAGKPLRQMFITHSRTLARRVRTYCAELMRTETNAPQGSARKSMLGPSLLDMDEGAEEEGVLPTKFSELDDSHFPLCLNFDQLCGLLEADFNLEFNASPLPKLKRLRKKGKNIVSRGPLVSFEYFKSHIWMHLDHRLKKGFHPALIYSEFMGIIKGSEATLSKPRRYLSRDEYESHSNQSLTGESTERSRIYSLFESYQKLRPPSAYDTADRVQVLIDSLQAKGIPGKSIDFLYIDEAQDNLIIDGALFRSLCSNPHGLSFAGDTAQTISVGSAFQFSELKSFLYRLERDDKSVKRGTRRAVDPHLFQLSINYRSHGGIVRAAGHIVLLLNSYFQQSIDKLPPEVSYLDVSFHKPKFFSSHRSQSEFSRLISTSSSGEVGLGAHQVIIVRDDEAATKLRDEISQAAIVLTLYESKGMEFDDVLLYNFFADSSATEANWRALFLAHQESRTFDVRRHAILQSELKSFYVGLTRAKRQVWIWDQSDEARAMETLLATLTLAESHGFDEAVPQFGVSNSVGEWAKQAQNYFSKNLFSEAGFCFRKAEMTWWADVALTYGKRQAALRLPEKNLERTSAFANVANEFDRLARQAQKMEYPENLRLMFLNAAESYAVVSDHVQAAKSFLRAQKFTEAAYHYRLAGLFEQAVKVVRHYPVDPAVAESIKYAAMVVFTRKQDLASLQKAWKLCENQEQFFEFLRDHGFEDQRIAFLDSISDHEEVAQALWENGDHMAAVHRFRMSSTPSSRRKASRCLSEGIAGNIFFSTSYGNPSSLASQLFELAKDTLLSTKDRTEITLFRAVATLNSAELKLHGQRCLAAQDFRGAFLALDAWTQSGAPSALEKADDQDAAELLSLCHKFSMAVKTVIRAHFDDPEFQGMFGIAATKSAGSSQPHEIVVQRVVLPHSFIYATALHSAGRSSTTASAGGDPVTLSRVAVDDILRHALLERLNGLLDTVDLLARKSRSFEFCKRFLTTGRCAREAELCWREHVQKDQLTLAKFNARFRLHLLIIALLDQFTAIHGHYDEEKSRAVKQRIWTERLFQVCYPLTNQCGNLSDITPALIPEFSLAMPIVKSWLQEIFRSLRPGKQTILFLKTLLITSLLATAFDYNEAVSYLWRGRWSEYPFIAARESLIHPSDNRPIAGSALAWFARKYEPRINVAVYFIEHILTNPVWLDVDVAMSYIEEVCAQLIISHCAHRRDAYDGLTLPRSWIIRAFVRAPSLRAGGNLPSQLVTALGKFLDILLLRPNSGTRTRLTVSGKEVERAPIAKVLNAAKGPGVGWNIPLEHNKMRKRVLAIFKAMVINPPPWSDFYGYATAQKWDDVVNSLKASGPSSSLDELITILQKEGAPINITGSRTVFCPDERKLLQRLQLTPHPPAITLQGEATQIDSTQNSAHEVKLGNKDTLTSRENNTRLESLAYVEEEWKSASVIQAFFRHRGRRAGGSLALTSVFEDLANRIVKASEPHPPERYILLCLRGPLPHVLAYLQTMMDVTQDAFKALNKEMLSSDHEALDELYMKRKEVQDARAALTQLVEELHPSSDFYFQGISNVAVSLVTIVEMVKTIPNLLTNIRKFCNCSENDDYDLGVEPLLSDRVPWGPKKPSLRLPVHRAWKKGRKVPAKKTL</sequence>
<dbReference type="STRING" id="1051891.A0A0C3QRS7"/>
<keyword evidence="2" id="KW-0378">Hydrolase</keyword>
<feature type="region of interest" description="Disordered" evidence="6">
    <location>
        <begin position="137"/>
        <end position="203"/>
    </location>
</feature>
<evidence type="ECO:0000313" key="8">
    <source>
        <dbReference type="EMBL" id="KIO30554.1"/>
    </source>
</evidence>
<evidence type="ECO:0000256" key="3">
    <source>
        <dbReference type="ARBA" id="ARBA00022806"/>
    </source>
</evidence>
<reference evidence="9" key="2">
    <citation type="submission" date="2015-01" db="EMBL/GenBank/DDBJ databases">
        <title>Evolutionary Origins and Diversification of the Mycorrhizal Mutualists.</title>
        <authorList>
            <consortium name="DOE Joint Genome Institute"/>
            <consortium name="Mycorrhizal Genomics Consortium"/>
            <person name="Kohler A."/>
            <person name="Kuo A."/>
            <person name="Nagy L.G."/>
            <person name="Floudas D."/>
            <person name="Copeland A."/>
            <person name="Barry K.W."/>
            <person name="Cichocki N."/>
            <person name="Veneault-Fourrey C."/>
            <person name="LaButti K."/>
            <person name="Lindquist E.A."/>
            <person name="Lipzen A."/>
            <person name="Lundell T."/>
            <person name="Morin E."/>
            <person name="Murat C."/>
            <person name="Riley R."/>
            <person name="Ohm R."/>
            <person name="Sun H."/>
            <person name="Tunlid A."/>
            <person name="Henrissat B."/>
            <person name="Grigoriev I.V."/>
            <person name="Hibbett D.S."/>
            <person name="Martin F."/>
        </authorList>
    </citation>
    <scope>NUCLEOTIDE SEQUENCE [LARGE SCALE GENOMIC DNA]</scope>
    <source>
        <strain evidence="9">MUT 4182</strain>
    </source>
</reference>
<feature type="domain" description="C3H1-type" evidence="7">
    <location>
        <begin position="1522"/>
        <end position="1551"/>
    </location>
</feature>
<dbReference type="GO" id="GO:0016787">
    <property type="term" value="F:hydrolase activity"/>
    <property type="evidence" value="ECO:0007669"/>
    <property type="project" value="UniProtKB-KW"/>
</dbReference>
<gene>
    <name evidence="8" type="ORF">M407DRAFT_20442</name>
</gene>
<accession>A0A0C3QRS7</accession>
<dbReference type="InterPro" id="IPR000571">
    <property type="entry name" value="Znf_CCCH"/>
</dbReference>
<keyword evidence="3" id="KW-0347">Helicase</keyword>
<keyword evidence="1" id="KW-0547">Nucleotide-binding</keyword>
<dbReference type="Pfam" id="PF13361">
    <property type="entry name" value="UvrD_C"/>
    <property type="match status" value="1"/>
</dbReference>
<dbReference type="GO" id="GO:0008270">
    <property type="term" value="F:zinc ion binding"/>
    <property type="evidence" value="ECO:0007669"/>
    <property type="project" value="UniProtKB-KW"/>
</dbReference>
<dbReference type="InterPro" id="IPR027417">
    <property type="entry name" value="P-loop_NTPase"/>
</dbReference>
<feature type="compositionally biased region" description="Polar residues" evidence="6">
    <location>
        <begin position="259"/>
        <end position="279"/>
    </location>
</feature>
<name>A0A0C3QRS7_9AGAM</name>
<keyword evidence="9" id="KW-1185">Reference proteome</keyword>
<evidence type="ECO:0000259" key="7">
    <source>
        <dbReference type="PROSITE" id="PS50103"/>
    </source>
</evidence>
<keyword evidence="4" id="KW-0067">ATP-binding</keyword>
<reference evidence="8 9" key="1">
    <citation type="submission" date="2014-04" db="EMBL/GenBank/DDBJ databases">
        <authorList>
            <consortium name="DOE Joint Genome Institute"/>
            <person name="Kuo A."/>
            <person name="Girlanda M."/>
            <person name="Perotto S."/>
            <person name="Kohler A."/>
            <person name="Nagy L.G."/>
            <person name="Floudas D."/>
            <person name="Copeland A."/>
            <person name="Barry K.W."/>
            <person name="Cichocki N."/>
            <person name="Veneault-Fourrey C."/>
            <person name="LaButti K."/>
            <person name="Lindquist E.A."/>
            <person name="Lipzen A."/>
            <person name="Lundell T."/>
            <person name="Morin E."/>
            <person name="Murat C."/>
            <person name="Sun H."/>
            <person name="Tunlid A."/>
            <person name="Henrissat B."/>
            <person name="Grigoriev I.V."/>
            <person name="Hibbett D.S."/>
            <person name="Martin F."/>
            <person name="Nordberg H.P."/>
            <person name="Cantor M.N."/>
            <person name="Hua S.X."/>
        </authorList>
    </citation>
    <scope>NUCLEOTIDE SEQUENCE [LARGE SCALE GENOMIC DNA]</scope>
    <source>
        <strain evidence="8 9">MUT 4182</strain>
    </source>
</reference>
<dbReference type="PROSITE" id="PS50103">
    <property type="entry name" value="ZF_C3H1"/>
    <property type="match status" value="1"/>
</dbReference>
<dbReference type="GO" id="GO:0004386">
    <property type="term" value="F:helicase activity"/>
    <property type="evidence" value="ECO:0007669"/>
    <property type="project" value="UniProtKB-KW"/>
</dbReference>
<dbReference type="HOGENOM" id="CLU_001378_0_0_1"/>
<dbReference type="Proteomes" id="UP000054248">
    <property type="component" value="Unassembled WGS sequence"/>
</dbReference>
<dbReference type="InterPro" id="IPR039904">
    <property type="entry name" value="TRANK1"/>
</dbReference>
<evidence type="ECO:0000313" key="9">
    <source>
        <dbReference type="Proteomes" id="UP000054248"/>
    </source>
</evidence>
<dbReference type="PANTHER" id="PTHR21529">
    <property type="entry name" value="MAMMARY TURMOR VIRUS RECEPTOR HOMOLOG 1, 2 MTVR1, 2"/>
    <property type="match status" value="1"/>
</dbReference>
<feature type="region of interest" description="Disordered" evidence="6">
    <location>
        <begin position="253"/>
        <end position="279"/>
    </location>
</feature>
<proteinExistence type="predicted"/>
<evidence type="ECO:0000256" key="6">
    <source>
        <dbReference type="SAM" id="MobiDB-lite"/>
    </source>
</evidence>
<keyword evidence="5" id="KW-0479">Metal-binding</keyword>
<dbReference type="SUPFAM" id="SSF52540">
    <property type="entry name" value="P-loop containing nucleoside triphosphate hydrolases"/>
    <property type="match status" value="1"/>
</dbReference>
<protein>
    <recommendedName>
        <fullName evidence="7">C3H1-type domain-containing protein</fullName>
    </recommendedName>
</protein>
<dbReference type="InterPro" id="IPR014017">
    <property type="entry name" value="DNA_helicase_UvrD-like_C"/>
</dbReference>
<evidence type="ECO:0000256" key="5">
    <source>
        <dbReference type="PROSITE-ProRule" id="PRU00723"/>
    </source>
</evidence>
<dbReference type="Gene3D" id="3.40.50.300">
    <property type="entry name" value="P-loop containing nucleotide triphosphate hydrolases"/>
    <property type="match status" value="2"/>
</dbReference>
<evidence type="ECO:0000256" key="4">
    <source>
        <dbReference type="ARBA" id="ARBA00022840"/>
    </source>
</evidence>
<dbReference type="EMBL" id="KN822971">
    <property type="protein sequence ID" value="KIO30554.1"/>
    <property type="molecule type" value="Genomic_DNA"/>
</dbReference>
<dbReference type="OrthoDB" id="3156807at2759"/>
<feature type="zinc finger region" description="C3H1-type" evidence="5">
    <location>
        <begin position="1522"/>
        <end position="1551"/>
    </location>
</feature>
<keyword evidence="5" id="KW-0862">Zinc</keyword>
<feature type="compositionally biased region" description="Basic residues" evidence="6">
    <location>
        <begin position="148"/>
        <end position="162"/>
    </location>
</feature>